<keyword evidence="5" id="KW-0804">Transcription</keyword>
<dbReference type="Gene3D" id="3.40.50.300">
    <property type="entry name" value="P-loop containing nucleotide triphosphate hydrolases"/>
    <property type="match status" value="1"/>
</dbReference>
<gene>
    <name evidence="7" type="ORF">ENQ34_05855</name>
</gene>
<dbReference type="GO" id="GO:0043565">
    <property type="term" value="F:sequence-specific DNA binding"/>
    <property type="evidence" value="ECO:0007669"/>
    <property type="project" value="InterPro"/>
</dbReference>
<dbReference type="InterPro" id="IPR003593">
    <property type="entry name" value="AAA+_ATPase"/>
</dbReference>
<dbReference type="GO" id="GO:0006355">
    <property type="term" value="P:regulation of DNA-templated transcription"/>
    <property type="evidence" value="ECO:0007669"/>
    <property type="project" value="InterPro"/>
</dbReference>
<dbReference type="InterPro" id="IPR002197">
    <property type="entry name" value="HTH_Fis"/>
</dbReference>
<dbReference type="Pfam" id="PF00158">
    <property type="entry name" value="Sigma54_activat"/>
    <property type="match status" value="1"/>
</dbReference>
<dbReference type="PANTHER" id="PTHR32071:SF81">
    <property type="entry name" value="PROPIONATE CATABOLISM OPERON REGULATORY PROTEIN"/>
    <property type="match status" value="1"/>
</dbReference>
<dbReference type="PROSITE" id="PS00675">
    <property type="entry name" value="SIGMA54_INTERACT_1"/>
    <property type="match status" value="1"/>
</dbReference>
<dbReference type="FunFam" id="3.40.50.300:FF:000006">
    <property type="entry name" value="DNA-binding transcriptional regulator NtrC"/>
    <property type="match status" value="1"/>
</dbReference>
<evidence type="ECO:0000256" key="5">
    <source>
        <dbReference type="ARBA" id="ARBA00023163"/>
    </source>
</evidence>
<dbReference type="InterPro" id="IPR025944">
    <property type="entry name" value="Sigma_54_int_dom_CS"/>
</dbReference>
<dbReference type="SUPFAM" id="SSF52540">
    <property type="entry name" value="P-loop containing nucleoside triphosphate hydrolases"/>
    <property type="match status" value="1"/>
</dbReference>
<dbReference type="Pfam" id="PF25601">
    <property type="entry name" value="AAA_lid_14"/>
    <property type="match status" value="1"/>
</dbReference>
<dbReference type="Gene3D" id="1.10.8.60">
    <property type="match status" value="1"/>
</dbReference>
<dbReference type="PANTHER" id="PTHR32071">
    <property type="entry name" value="TRANSCRIPTIONAL REGULATORY PROTEIN"/>
    <property type="match status" value="1"/>
</dbReference>
<dbReference type="InterPro" id="IPR003018">
    <property type="entry name" value="GAF"/>
</dbReference>
<keyword evidence="4" id="KW-0238">DNA-binding</keyword>
<dbReference type="InterPro" id="IPR025662">
    <property type="entry name" value="Sigma_54_int_dom_ATP-bd_1"/>
</dbReference>
<dbReference type="Gene3D" id="3.30.450.40">
    <property type="match status" value="1"/>
</dbReference>
<dbReference type="EMBL" id="DSMU01000372">
    <property type="protein sequence ID" value="HEL66184.1"/>
    <property type="molecule type" value="Genomic_DNA"/>
</dbReference>
<dbReference type="InterPro" id="IPR029016">
    <property type="entry name" value="GAF-like_dom_sf"/>
</dbReference>
<dbReference type="PRINTS" id="PR01590">
    <property type="entry name" value="HTHFIS"/>
</dbReference>
<keyword evidence="2" id="KW-0067">ATP-binding</keyword>
<dbReference type="SMART" id="SM00382">
    <property type="entry name" value="AAA"/>
    <property type="match status" value="1"/>
</dbReference>
<evidence type="ECO:0000256" key="4">
    <source>
        <dbReference type="ARBA" id="ARBA00023125"/>
    </source>
</evidence>
<proteinExistence type="predicted"/>
<evidence type="ECO:0000256" key="3">
    <source>
        <dbReference type="ARBA" id="ARBA00023015"/>
    </source>
</evidence>
<dbReference type="Pfam" id="PF02954">
    <property type="entry name" value="HTH_8"/>
    <property type="match status" value="1"/>
</dbReference>
<comment type="caution">
    <text evidence="7">The sequence shown here is derived from an EMBL/GenBank/DDBJ whole genome shotgun (WGS) entry which is preliminary data.</text>
</comment>
<accession>A0A7C2EAG9</accession>
<protein>
    <submittedName>
        <fullName evidence="7">Sigma-54-dependent Fis family transcriptional regulator</fullName>
    </submittedName>
</protein>
<reference evidence="7" key="1">
    <citation type="journal article" date="2020" name="mSystems">
        <title>Genome- and Community-Level Interaction Insights into Carbon Utilization and Element Cycling Functions of Hydrothermarchaeota in Hydrothermal Sediment.</title>
        <authorList>
            <person name="Zhou Z."/>
            <person name="Liu Y."/>
            <person name="Xu W."/>
            <person name="Pan J."/>
            <person name="Luo Z.H."/>
            <person name="Li M."/>
        </authorList>
    </citation>
    <scope>NUCLEOTIDE SEQUENCE [LARGE SCALE GENOMIC DNA]</scope>
    <source>
        <strain evidence="7">SpSt-300</strain>
    </source>
</reference>
<dbReference type="InterPro" id="IPR002078">
    <property type="entry name" value="Sigma_54_int"/>
</dbReference>
<feature type="domain" description="Sigma-54 factor interaction" evidence="6">
    <location>
        <begin position="230"/>
        <end position="459"/>
    </location>
</feature>
<sequence length="545" mass="60421">MPPQPSRVYRAWENFVQGGATCFEVRPVIGRSWQRCRERGVDPFRQVAPTAFLPACAEEALSFRSFAIDYLNYFGQTVTGSDYVLVLSDGQGVLQHVVVSNKRYYTLLERHNFVPGADWSEAGAGTNAIGTALAEEAPVMVSGPEHYCAGWHPYACAAAPIRDLSTGRLLGTVDVSSFYRELHPHTLGWVIAIARLIEAEWRRKNFRSGRRRLPERVDQFPREHVPPPDLIGTSPGWRRAFDLARRAARTDINVLITGETGTGKEVLARFIHRESCRRDGPFVALNCAALPRELVVSELFGYAEGAFTGAARGGWGGRFLAAHRGTLFLDEIGDAPPEVQLALLRAIEEKQVSPLGASKSLPADVRIIAATSRNLLELMNAGSFRRDLYYRLAVITIPLPPLRERKEDVLPLAYAFLEAAAQRQGRFLYVAPTVEKLFLSYPWPGNVRELKNTVEAAAALTEAPVISIESLPVVLKEYFLAMSHAASSESGEKVAEILKALRETGGNIRKAACLLGIDRSTLYRRLRRYGMDPRRCRICPGDPPP</sequence>
<dbReference type="Pfam" id="PF01590">
    <property type="entry name" value="GAF"/>
    <property type="match status" value="1"/>
</dbReference>
<keyword evidence="3" id="KW-0805">Transcription regulation</keyword>
<evidence type="ECO:0000259" key="6">
    <source>
        <dbReference type="PROSITE" id="PS50045"/>
    </source>
</evidence>
<dbReference type="GO" id="GO:0005524">
    <property type="term" value="F:ATP binding"/>
    <property type="evidence" value="ECO:0007669"/>
    <property type="project" value="UniProtKB-KW"/>
</dbReference>
<evidence type="ECO:0000256" key="2">
    <source>
        <dbReference type="ARBA" id="ARBA00022840"/>
    </source>
</evidence>
<evidence type="ECO:0000313" key="7">
    <source>
        <dbReference type="EMBL" id="HEL66184.1"/>
    </source>
</evidence>
<dbReference type="InterPro" id="IPR027417">
    <property type="entry name" value="P-loop_NTPase"/>
</dbReference>
<dbReference type="AlphaFoldDB" id="A0A7C2EAG9"/>
<dbReference type="InterPro" id="IPR058031">
    <property type="entry name" value="AAA_lid_NorR"/>
</dbReference>
<dbReference type="CDD" id="cd00009">
    <property type="entry name" value="AAA"/>
    <property type="match status" value="1"/>
</dbReference>
<keyword evidence="1" id="KW-0547">Nucleotide-binding</keyword>
<dbReference type="Gene3D" id="1.10.10.60">
    <property type="entry name" value="Homeodomain-like"/>
    <property type="match status" value="1"/>
</dbReference>
<evidence type="ECO:0000256" key="1">
    <source>
        <dbReference type="ARBA" id="ARBA00022741"/>
    </source>
</evidence>
<dbReference type="InterPro" id="IPR009057">
    <property type="entry name" value="Homeodomain-like_sf"/>
</dbReference>
<dbReference type="SUPFAM" id="SSF46689">
    <property type="entry name" value="Homeodomain-like"/>
    <property type="match status" value="1"/>
</dbReference>
<name>A0A7C2EAG9_9THEO</name>
<organism evidence="7">
    <name type="scientific">Ammonifex degensii</name>
    <dbReference type="NCBI Taxonomy" id="42838"/>
    <lineage>
        <taxon>Bacteria</taxon>
        <taxon>Bacillati</taxon>
        <taxon>Bacillota</taxon>
        <taxon>Clostridia</taxon>
        <taxon>Thermoanaerobacterales</taxon>
        <taxon>Thermoanaerobacteraceae</taxon>
        <taxon>Ammonifex</taxon>
    </lineage>
</organism>
<dbReference type="PROSITE" id="PS00688">
    <property type="entry name" value="SIGMA54_INTERACT_3"/>
    <property type="match status" value="1"/>
</dbReference>
<dbReference type="PROSITE" id="PS50045">
    <property type="entry name" value="SIGMA54_INTERACT_4"/>
    <property type="match status" value="1"/>
</dbReference>